<sequence length="76" mass="8996">MKYPLLSALFHPLFQRFADRPVVEIREYEIVFLTGSVTLDNLQRSIQQFHLERHFCLVPFGQYPLLTIHFYDVAIG</sequence>
<accession>K9E3S5</accession>
<dbReference type="STRING" id="742727.HMPREF9447_01140"/>
<evidence type="ECO:0000313" key="2">
    <source>
        <dbReference type="Proteomes" id="UP000009872"/>
    </source>
</evidence>
<dbReference type="AlphaFoldDB" id="K9E3S5"/>
<name>K9E3S5_9BACE</name>
<dbReference type="EMBL" id="ADLF01000004">
    <property type="protein sequence ID" value="EKU91729.1"/>
    <property type="molecule type" value="Genomic_DNA"/>
</dbReference>
<reference evidence="1 2" key="1">
    <citation type="submission" date="2012-09" db="EMBL/GenBank/DDBJ databases">
        <title>The Genome Sequence of Bacteroides oleiciplenus YIT 12058.</title>
        <authorList>
            <consortium name="The Broad Institute Genome Sequencing Platform"/>
            <person name="Earl A."/>
            <person name="Ward D."/>
            <person name="Feldgarden M."/>
            <person name="Gevers D."/>
            <person name="Morotomi M."/>
            <person name="Walker B."/>
            <person name="Young S.K."/>
            <person name="Zeng Q."/>
            <person name="Gargeya S."/>
            <person name="Fitzgerald M."/>
            <person name="Haas B."/>
            <person name="Abouelleil A."/>
            <person name="Alvarado L."/>
            <person name="Arachchi H.M."/>
            <person name="Berlin A.M."/>
            <person name="Chapman S.B."/>
            <person name="Goldberg J."/>
            <person name="Griggs A."/>
            <person name="Gujja S."/>
            <person name="Hansen M."/>
            <person name="Howarth C."/>
            <person name="Imamovic A."/>
            <person name="Larimer J."/>
            <person name="McCowen C."/>
            <person name="Montmayeur A."/>
            <person name="Murphy C."/>
            <person name="Neiman D."/>
            <person name="Pearson M."/>
            <person name="Priest M."/>
            <person name="Roberts A."/>
            <person name="Saif S."/>
            <person name="Shea T."/>
            <person name="Sisk P."/>
            <person name="Sykes S."/>
            <person name="Wortman J."/>
            <person name="Nusbaum C."/>
            <person name="Birren B."/>
        </authorList>
    </citation>
    <scope>NUCLEOTIDE SEQUENCE [LARGE SCALE GENOMIC DNA]</scope>
    <source>
        <strain evidence="1 2">YIT 12058</strain>
    </source>
</reference>
<gene>
    <name evidence="1" type="ORF">HMPREF9447_01140</name>
</gene>
<evidence type="ECO:0000313" key="1">
    <source>
        <dbReference type="EMBL" id="EKU91729.1"/>
    </source>
</evidence>
<comment type="caution">
    <text evidence="1">The sequence shown here is derived from an EMBL/GenBank/DDBJ whole genome shotgun (WGS) entry which is preliminary data.</text>
</comment>
<dbReference type="HOGENOM" id="CLU_2646987_0_0_10"/>
<organism evidence="1 2">
    <name type="scientific">Bacteroides oleiciplenus YIT 12058</name>
    <dbReference type="NCBI Taxonomy" id="742727"/>
    <lineage>
        <taxon>Bacteria</taxon>
        <taxon>Pseudomonadati</taxon>
        <taxon>Bacteroidota</taxon>
        <taxon>Bacteroidia</taxon>
        <taxon>Bacteroidales</taxon>
        <taxon>Bacteroidaceae</taxon>
        <taxon>Bacteroides</taxon>
    </lineage>
</organism>
<dbReference type="Proteomes" id="UP000009872">
    <property type="component" value="Unassembled WGS sequence"/>
</dbReference>
<keyword evidence="2" id="KW-1185">Reference proteome</keyword>
<proteinExistence type="predicted"/>
<protein>
    <submittedName>
        <fullName evidence="1">Uncharacterized protein</fullName>
    </submittedName>
</protein>